<dbReference type="InterPro" id="IPR004619">
    <property type="entry name" value="Type_III_PanK"/>
</dbReference>
<comment type="cofactor">
    <cofactor evidence="16">
        <name>NH4(+)</name>
        <dbReference type="ChEBI" id="CHEBI:28938"/>
    </cofactor>
    <cofactor evidence="16">
        <name>K(+)</name>
        <dbReference type="ChEBI" id="CHEBI:29103"/>
    </cofactor>
    <text evidence="16">A monovalent cation. Ammonium or potassium.</text>
</comment>
<reference evidence="17 18" key="1">
    <citation type="submission" date="2020-08" db="EMBL/GenBank/DDBJ databases">
        <title>Genome public.</title>
        <authorList>
            <person name="Liu C."/>
            <person name="Sun Q."/>
        </authorList>
    </citation>
    <scope>NUCLEOTIDE SEQUENCE [LARGE SCALE GENOMIC DNA]</scope>
    <source>
        <strain evidence="17 18">BX1</strain>
    </source>
</reference>
<comment type="caution">
    <text evidence="16">Lacks conserved residue(s) required for the propagation of feature annotation.</text>
</comment>
<evidence type="ECO:0000256" key="9">
    <source>
        <dbReference type="ARBA" id="ARBA00022741"/>
    </source>
</evidence>
<feature type="active site" description="Proton acceptor" evidence="16">
    <location>
        <position position="109"/>
    </location>
</feature>
<evidence type="ECO:0000256" key="3">
    <source>
        <dbReference type="ARBA" id="ARBA00004496"/>
    </source>
</evidence>
<feature type="binding site" evidence="16">
    <location>
        <position position="132"/>
    </location>
    <ligand>
        <name>ATP</name>
        <dbReference type="ChEBI" id="CHEBI:30616"/>
    </ligand>
</feature>
<dbReference type="InterPro" id="IPR043129">
    <property type="entry name" value="ATPase_NBD"/>
</dbReference>
<comment type="caution">
    <text evidence="17">The sequence shown here is derived from an EMBL/GenBank/DDBJ whole genome shotgun (WGS) entry which is preliminary data.</text>
</comment>
<keyword evidence="12 16" id="KW-0630">Potassium</keyword>
<keyword evidence="16" id="KW-0479">Metal-binding</keyword>
<name>A0ABR7NKR8_9FIRM</name>
<dbReference type="NCBIfam" id="TIGR00671">
    <property type="entry name" value="baf"/>
    <property type="match status" value="1"/>
</dbReference>
<evidence type="ECO:0000256" key="1">
    <source>
        <dbReference type="ARBA" id="ARBA00001206"/>
    </source>
</evidence>
<sequence>MILTIDIGNSNIVFGVYGEDRLLFSSRVKTDPLRTETEYAVLLSNLLAFHDCPAKSLEGAALSSVVPGLTPVLRAAVGLLTDLPVLAVGPGVKTGLDIRIDNPGELAGDLVCTAVGAMEHYPLPAIIIDLGTATKITVVDERRRYIGGAIAPGVAVSLGALTKSASLLPAVSLDSKIKPICGDTAGAMLSGSILGAASMLDGMIDRFCEVIGEAKTVVACGGLAPMVIPHCRRRIILDEGLLLSGLLAVYRKNR</sequence>
<keyword evidence="18" id="KW-1185">Reference proteome</keyword>
<feature type="binding site" evidence="16">
    <location>
        <position position="129"/>
    </location>
    <ligand>
        <name>K(+)</name>
        <dbReference type="ChEBI" id="CHEBI:29103"/>
    </ligand>
</feature>
<evidence type="ECO:0000256" key="5">
    <source>
        <dbReference type="ARBA" id="ARBA00011738"/>
    </source>
</evidence>
<comment type="cofactor">
    <cofactor evidence="2">
        <name>K(+)</name>
        <dbReference type="ChEBI" id="CHEBI:29103"/>
    </cofactor>
</comment>
<keyword evidence="10 16" id="KW-0418">Kinase</keyword>
<dbReference type="CDD" id="cd24015">
    <property type="entry name" value="ASKHA_NBD_PanK-III"/>
    <property type="match status" value="1"/>
</dbReference>
<comment type="pathway">
    <text evidence="4 16">Cofactor biosynthesis; coenzyme A biosynthesis; CoA from (R)-pantothenate: step 1/5.</text>
</comment>
<dbReference type="RefSeq" id="WP_262400479.1">
    <property type="nucleotide sequence ID" value="NZ_JACRTB010000019.1"/>
</dbReference>
<evidence type="ECO:0000313" key="17">
    <source>
        <dbReference type="EMBL" id="MBC8577007.1"/>
    </source>
</evidence>
<dbReference type="PANTHER" id="PTHR34265:SF1">
    <property type="entry name" value="TYPE III PANTOTHENATE KINASE"/>
    <property type="match status" value="1"/>
</dbReference>
<evidence type="ECO:0000256" key="13">
    <source>
        <dbReference type="ARBA" id="ARBA00022993"/>
    </source>
</evidence>
<protein>
    <recommendedName>
        <fullName evidence="15 16">Type III pantothenate kinase</fullName>
        <ecNumber evidence="6 16">2.7.1.33</ecNumber>
    </recommendedName>
    <alternativeName>
        <fullName evidence="16">PanK-III</fullName>
    </alternativeName>
    <alternativeName>
        <fullName evidence="16">Pantothenic acid kinase</fullName>
    </alternativeName>
</protein>
<keyword evidence="8 16" id="KW-0808">Transferase</keyword>
<evidence type="ECO:0000256" key="11">
    <source>
        <dbReference type="ARBA" id="ARBA00022840"/>
    </source>
</evidence>
<proteinExistence type="inferred from homology"/>
<comment type="catalytic activity">
    <reaction evidence="1 16">
        <text>(R)-pantothenate + ATP = (R)-4'-phosphopantothenate + ADP + H(+)</text>
        <dbReference type="Rhea" id="RHEA:16373"/>
        <dbReference type="ChEBI" id="CHEBI:10986"/>
        <dbReference type="ChEBI" id="CHEBI:15378"/>
        <dbReference type="ChEBI" id="CHEBI:29032"/>
        <dbReference type="ChEBI" id="CHEBI:30616"/>
        <dbReference type="ChEBI" id="CHEBI:456216"/>
        <dbReference type="EC" id="2.7.1.33"/>
    </reaction>
</comment>
<accession>A0ABR7NKR8</accession>
<evidence type="ECO:0000256" key="12">
    <source>
        <dbReference type="ARBA" id="ARBA00022958"/>
    </source>
</evidence>
<dbReference type="Gene3D" id="3.30.420.40">
    <property type="match status" value="2"/>
</dbReference>
<comment type="subunit">
    <text evidence="5 16">Homodimer.</text>
</comment>
<comment type="similarity">
    <text evidence="14 16">Belongs to the type III pantothenate kinase family.</text>
</comment>
<evidence type="ECO:0000256" key="15">
    <source>
        <dbReference type="ARBA" id="ARBA00040883"/>
    </source>
</evidence>
<evidence type="ECO:0000256" key="2">
    <source>
        <dbReference type="ARBA" id="ARBA00001958"/>
    </source>
</evidence>
<feature type="binding site" evidence="16">
    <location>
        <begin position="6"/>
        <end position="13"/>
    </location>
    <ligand>
        <name>ATP</name>
        <dbReference type="ChEBI" id="CHEBI:30616"/>
    </ligand>
</feature>
<gene>
    <name evidence="16" type="primary">coaX</name>
    <name evidence="17" type="ORF">H8717_11395</name>
</gene>
<dbReference type="SUPFAM" id="SSF53067">
    <property type="entry name" value="Actin-like ATPase domain"/>
    <property type="match status" value="2"/>
</dbReference>
<comment type="subcellular location">
    <subcellularLocation>
        <location evidence="3 16">Cytoplasm</location>
    </subcellularLocation>
</comment>
<evidence type="ECO:0000256" key="10">
    <source>
        <dbReference type="ARBA" id="ARBA00022777"/>
    </source>
</evidence>
<organism evidence="17 18">
    <name type="scientific">Yanshouia hominis</name>
    <dbReference type="NCBI Taxonomy" id="2763673"/>
    <lineage>
        <taxon>Bacteria</taxon>
        <taxon>Bacillati</taxon>
        <taxon>Bacillota</taxon>
        <taxon>Clostridia</taxon>
        <taxon>Eubacteriales</taxon>
        <taxon>Oscillospiraceae</taxon>
        <taxon>Yanshouia</taxon>
    </lineage>
</organism>
<keyword evidence="7 16" id="KW-0963">Cytoplasm</keyword>
<evidence type="ECO:0000256" key="16">
    <source>
        <dbReference type="HAMAP-Rule" id="MF_01274"/>
    </source>
</evidence>
<keyword evidence="11 16" id="KW-0067">ATP-binding</keyword>
<evidence type="ECO:0000256" key="7">
    <source>
        <dbReference type="ARBA" id="ARBA00022490"/>
    </source>
</evidence>
<comment type="function">
    <text evidence="16">Catalyzes the phosphorylation of pantothenate (Pan), the first step in CoA biosynthesis.</text>
</comment>
<feature type="binding site" evidence="16">
    <location>
        <position position="184"/>
    </location>
    <ligand>
        <name>substrate</name>
    </ligand>
</feature>
<dbReference type="HAMAP" id="MF_01274">
    <property type="entry name" value="Pantothen_kinase_3"/>
    <property type="match status" value="1"/>
</dbReference>
<keyword evidence="13 16" id="KW-0173">Coenzyme A biosynthesis</keyword>
<dbReference type="EC" id="2.7.1.33" evidence="6 16"/>
<dbReference type="EMBL" id="JACRTB010000019">
    <property type="protein sequence ID" value="MBC8577007.1"/>
    <property type="molecule type" value="Genomic_DNA"/>
</dbReference>
<evidence type="ECO:0000256" key="14">
    <source>
        <dbReference type="ARBA" id="ARBA00038036"/>
    </source>
</evidence>
<evidence type="ECO:0000256" key="6">
    <source>
        <dbReference type="ARBA" id="ARBA00012102"/>
    </source>
</evidence>
<evidence type="ECO:0000256" key="8">
    <source>
        <dbReference type="ARBA" id="ARBA00022679"/>
    </source>
</evidence>
<dbReference type="Pfam" id="PF03309">
    <property type="entry name" value="Pan_kinase"/>
    <property type="match status" value="1"/>
</dbReference>
<evidence type="ECO:0000256" key="4">
    <source>
        <dbReference type="ARBA" id="ARBA00005225"/>
    </source>
</evidence>
<dbReference type="GO" id="GO:0016301">
    <property type="term" value="F:kinase activity"/>
    <property type="evidence" value="ECO:0007669"/>
    <property type="project" value="UniProtKB-KW"/>
</dbReference>
<dbReference type="Proteomes" id="UP000658131">
    <property type="component" value="Unassembled WGS sequence"/>
</dbReference>
<keyword evidence="9 16" id="KW-0547">Nucleotide-binding</keyword>
<dbReference type="PANTHER" id="PTHR34265">
    <property type="entry name" value="TYPE III PANTOTHENATE KINASE"/>
    <property type="match status" value="1"/>
</dbReference>
<evidence type="ECO:0000313" key="18">
    <source>
        <dbReference type="Proteomes" id="UP000658131"/>
    </source>
</evidence>